<organism evidence="1 2">
    <name type="scientific">Telmatocola sphagniphila</name>
    <dbReference type="NCBI Taxonomy" id="1123043"/>
    <lineage>
        <taxon>Bacteria</taxon>
        <taxon>Pseudomonadati</taxon>
        <taxon>Planctomycetota</taxon>
        <taxon>Planctomycetia</taxon>
        <taxon>Gemmatales</taxon>
        <taxon>Gemmataceae</taxon>
    </lineage>
</organism>
<keyword evidence="2" id="KW-1185">Reference proteome</keyword>
<reference evidence="1" key="1">
    <citation type="submission" date="2021-05" db="EMBL/GenBank/DDBJ databases">
        <title>Complete genome sequence of the cellulolytic planctomycete Telmatocola sphagniphila SP2T and characterization of the first cellulase from planctomycetes.</title>
        <authorList>
            <person name="Rakitin A.L."/>
            <person name="Beletsky A.V."/>
            <person name="Naumoff D.G."/>
            <person name="Kulichevskaya I.S."/>
            <person name="Mardanov A.V."/>
            <person name="Ravin N.V."/>
            <person name="Dedysh S.N."/>
        </authorList>
    </citation>
    <scope>NUCLEOTIDE SEQUENCE</scope>
    <source>
        <strain evidence="1">SP2T</strain>
    </source>
</reference>
<dbReference type="AlphaFoldDB" id="A0A8E6EU09"/>
<evidence type="ECO:0000313" key="2">
    <source>
        <dbReference type="Proteomes" id="UP000676194"/>
    </source>
</evidence>
<name>A0A8E6EU09_9BACT</name>
<gene>
    <name evidence="1" type="ORF">KIH39_04110</name>
</gene>
<proteinExistence type="predicted"/>
<dbReference type="RefSeq" id="WP_213497999.1">
    <property type="nucleotide sequence ID" value="NZ_CP074694.1"/>
</dbReference>
<dbReference type="EMBL" id="CP074694">
    <property type="protein sequence ID" value="QVL33109.1"/>
    <property type="molecule type" value="Genomic_DNA"/>
</dbReference>
<dbReference type="Proteomes" id="UP000676194">
    <property type="component" value="Chromosome"/>
</dbReference>
<accession>A0A8E6EU09</accession>
<dbReference type="PROSITE" id="PS51257">
    <property type="entry name" value="PROKAR_LIPOPROTEIN"/>
    <property type="match status" value="1"/>
</dbReference>
<protein>
    <recommendedName>
        <fullName evidence="3">Lipoprotein</fullName>
    </recommendedName>
</protein>
<dbReference type="KEGG" id="tsph:KIH39_04110"/>
<evidence type="ECO:0008006" key="3">
    <source>
        <dbReference type="Google" id="ProtNLM"/>
    </source>
</evidence>
<evidence type="ECO:0000313" key="1">
    <source>
        <dbReference type="EMBL" id="QVL33109.1"/>
    </source>
</evidence>
<sequence length="133" mass="14749">MKYLSSILGVFCLGICFLLSGCASKVRFEADANISADSAFNRIIDGPTKDQKVRVEISGATEPVNVYVFLHKDAEKAEDAIMALKSETPLWLEKKLKVKEASFEVQIPAKQEFHIYIQADHKSTSAKVKVNSI</sequence>